<dbReference type="RefSeq" id="WP_184312116.1">
    <property type="nucleotide sequence ID" value="NZ_JACHEN010000026.1"/>
</dbReference>
<dbReference type="Gene3D" id="3.30.1370.80">
    <property type="entry name" value="Molybdopterin cofactor biosynthesis MoaD-related, C-terminal domain"/>
    <property type="match status" value="1"/>
</dbReference>
<organism evidence="2 3">
    <name type="scientific">Anaerosolibacter carboniphilus</name>
    <dbReference type="NCBI Taxonomy" id="1417629"/>
    <lineage>
        <taxon>Bacteria</taxon>
        <taxon>Bacillati</taxon>
        <taxon>Bacillota</taxon>
        <taxon>Clostridia</taxon>
        <taxon>Peptostreptococcales</taxon>
        <taxon>Thermotaleaceae</taxon>
        <taxon>Anaerosolibacter</taxon>
    </lineage>
</organism>
<gene>
    <name evidence="2" type="ORF">HNQ80_003740</name>
</gene>
<name>A0A841KW82_9FIRM</name>
<dbReference type="EMBL" id="JACHEN010000026">
    <property type="protein sequence ID" value="MBB6217617.1"/>
    <property type="molecule type" value="Genomic_DNA"/>
</dbReference>
<dbReference type="AlphaFoldDB" id="A0A841KW82"/>
<evidence type="ECO:0000313" key="3">
    <source>
        <dbReference type="Proteomes" id="UP000579281"/>
    </source>
</evidence>
<protein>
    <recommendedName>
        <fullName evidence="1">Molybdopterin cofactor biosynthesis MoaD-related C-terminal domain-containing protein</fullName>
    </recommendedName>
</protein>
<dbReference type="Pfam" id="PF09189">
    <property type="entry name" value="MoaD_arch"/>
    <property type="match status" value="1"/>
</dbReference>
<comment type="caution">
    <text evidence="2">The sequence shown here is derived from an EMBL/GenBank/DDBJ whole genome shotgun (WGS) entry which is preliminary data.</text>
</comment>
<sequence>MWEEIIESGMPRAYIEAYLNSLGGSNDEKGLYQGNDWEIQIYEEADRCFGKLCLPANRVHFRGEKSKCMEMVERFRLNFLSAGG</sequence>
<evidence type="ECO:0000313" key="2">
    <source>
        <dbReference type="EMBL" id="MBB6217617.1"/>
    </source>
</evidence>
<proteinExistence type="predicted"/>
<dbReference type="InterPro" id="IPR015272">
    <property type="entry name" value="MoadD_C"/>
</dbReference>
<reference evidence="2 3" key="1">
    <citation type="submission" date="2020-08" db="EMBL/GenBank/DDBJ databases">
        <title>Genomic Encyclopedia of Type Strains, Phase IV (KMG-IV): sequencing the most valuable type-strain genomes for metagenomic binning, comparative biology and taxonomic classification.</title>
        <authorList>
            <person name="Goeker M."/>
        </authorList>
    </citation>
    <scope>NUCLEOTIDE SEQUENCE [LARGE SCALE GENOMIC DNA]</scope>
    <source>
        <strain evidence="2 3">DSM 103526</strain>
    </source>
</reference>
<feature type="domain" description="Molybdopterin cofactor biosynthesis MoaD-related C-terminal" evidence="1">
    <location>
        <begin position="8"/>
        <end position="84"/>
    </location>
</feature>
<dbReference type="InterPro" id="IPR036473">
    <property type="entry name" value="Mopterin_CF_MoaD-rel_C_sf"/>
</dbReference>
<evidence type="ECO:0000259" key="1">
    <source>
        <dbReference type="Pfam" id="PF09189"/>
    </source>
</evidence>
<dbReference type="Proteomes" id="UP000579281">
    <property type="component" value="Unassembled WGS sequence"/>
</dbReference>
<keyword evidence="3" id="KW-1185">Reference proteome</keyword>
<accession>A0A841KW82</accession>